<keyword evidence="1" id="KW-0472">Membrane</keyword>
<name>A0A8K0D3D8_IGNLU</name>
<reference evidence="2" key="1">
    <citation type="submission" date="2019-08" db="EMBL/GenBank/DDBJ databases">
        <title>The genome of the North American firefly Photinus pyralis.</title>
        <authorList>
            <consortium name="Photinus pyralis genome working group"/>
            <person name="Fallon T.R."/>
            <person name="Sander Lower S.E."/>
            <person name="Weng J.-K."/>
        </authorList>
    </citation>
    <scope>NUCLEOTIDE SEQUENCE</scope>
    <source>
        <strain evidence="2">TRF0915ILg1</strain>
        <tissue evidence="2">Whole body</tissue>
    </source>
</reference>
<keyword evidence="3" id="KW-1185">Reference proteome</keyword>
<dbReference type="Pfam" id="PF01395">
    <property type="entry name" value="PBP_GOBP"/>
    <property type="match status" value="1"/>
</dbReference>
<dbReference type="SUPFAM" id="SSF47565">
    <property type="entry name" value="Insect pheromone/odorant-binding proteins"/>
    <property type="match status" value="1"/>
</dbReference>
<feature type="transmembrane region" description="Helical" evidence="1">
    <location>
        <begin position="6"/>
        <end position="29"/>
    </location>
</feature>
<dbReference type="EMBL" id="VTPC01007469">
    <property type="protein sequence ID" value="KAF2893980.1"/>
    <property type="molecule type" value="Genomic_DNA"/>
</dbReference>
<dbReference type="Proteomes" id="UP000801492">
    <property type="component" value="Unassembled WGS sequence"/>
</dbReference>
<organism evidence="2 3">
    <name type="scientific">Ignelater luminosus</name>
    <name type="common">Cucubano</name>
    <name type="synonym">Pyrophorus luminosus</name>
    <dbReference type="NCBI Taxonomy" id="2038154"/>
    <lineage>
        <taxon>Eukaryota</taxon>
        <taxon>Metazoa</taxon>
        <taxon>Ecdysozoa</taxon>
        <taxon>Arthropoda</taxon>
        <taxon>Hexapoda</taxon>
        <taxon>Insecta</taxon>
        <taxon>Pterygota</taxon>
        <taxon>Neoptera</taxon>
        <taxon>Endopterygota</taxon>
        <taxon>Coleoptera</taxon>
        <taxon>Polyphaga</taxon>
        <taxon>Elateriformia</taxon>
        <taxon>Elateroidea</taxon>
        <taxon>Elateridae</taxon>
        <taxon>Agrypninae</taxon>
        <taxon>Pyrophorini</taxon>
        <taxon>Ignelater</taxon>
    </lineage>
</organism>
<protein>
    <submittedName>
        <fullName evidence="2">Uncharacterized protein</fullName>
    </submittedName>
</protein>
<gene>
    <name evidence="2" type="ORF">ILUMI_12197</name>
</gene>
<comment type="caution">
    <text evidence="2">The sequence shown here is derived from an EMBL/GenBank/DDBJ whole genome shotgun (WGS) entry which is preliminary data.</text>
</comment>
<dbReference type="GO" id="GO:0005549">
    <property type="term" value="F:odorant binding"/>
    <property type="evidence" value="ECO:0007669"/>
    <property type="project" value="InterPro"/>
</dbReference>
<dbReference type="InterPro" id="IPR006170">
    <property type="entry name" value="PBP/GOBP"/>
</dbReference>
<dbReference type="AlphaFoldDB" id="A0A8K0D3D8"/>
<feature type="non-terminal residue" evidence="2">
    <location>
        <position position="1"/>
    </location>
</feature>
<dbReference type="InterPro" id="IPR036728">
    <property type="entry name" value="PBP_GOBP_sf"/>
</dbReference>
<keyword evidence="1" id="KW-1133">Transmembrane helix</keyword>
<accession>A0A8K0D3D8</accession>
<proteinExistence type="predicted"/>
<sequence length="157" mass="17627">LRLRVSHTATIAMLLKSVVILGLISAVTVQARYDIQFTKTAKDCVTEVGSDEDSIRNLVSDKGILNEGDKTLEKFTECCLRTFITDTNEITINDTFKAYWTNLFAIHLRGRRRLATLVVDKCLEECKTTKGVTKGKAAVKMYNCMMGNLNKIIEKTD</sequence>
<dbReference type="Gene3D" id="1.10.238.20">
    <property type="entry name" value="Pheromone/general odorant binding protein domain"/>
    <property type="match status" value="1"/>
</dbReference>
<keyword evidence="1" id="KW-0812">Transmembrane</keyword>
<dbReference type="OrthoDB" id="10483220at2759"/>
<evidence type="ECO:0000313" key="2">
    <source>
        <dbReference type="EMBL" id="KAF2893980.1"/>
    </source>
</evidence>
<evidence type="ECO:0000256" key="1">
    <source>
        <dbReference type="SAM" id="Phobius"/>
    </source>
</evidence>
<evidence type="ECO:0000313" key="3">
    <source>
        <dbReference type="Proteomes" id="UP000801492"/>
    </source>
</evidence>